<dbReference type="NCBIfam" id="NF033573">
    <property type="entry name" value="transpos_IS200"/>
    <property type="match status" value="1"/>
</dbReference>
<dbReference type="InterPro" id="IPR036515">
    <property type="entry name" value="Transposase_17_sf"/>
</dbReference>
<name>A0ABP8MBX7_9BACT</name>
<dbReference type="Gene3D" id="3.30.70.1290">
    <property type="entry name" value="Transposase IS200-like"/>
    <property type="match status" value="1"/>
</dbReference>
<sequence>MGQSLVQNYIHLVFSTKHRQPFIHPPVEQELHSYLGGICNKLECQAIKVGGYIDHIHILCKLSKKIALMKLVEEVKSHSSKWIKTKGDDYHTFYWQDGYGAFSVNPSQVDTVIAYIANQHEHHSKKSFQDEYRAFLKKYAVDYDERYVWD</sequence>
<dbReference type="SMART" id="SM01321">
    <property type="entry name" value="Y1_Tnp"/>
    <property type="match status" value="1"/>
</dbReference>
<reference evidence="3" key="1">
    <citation type="journal article" date="2019" name="Int. J. Syst. Evol. Microbiol.">
        <title>The Global Catalogue of Microorganisms (GCM) 10K type strain sequencing project: providing services to taxonomists for standard genome sequencing and annotation.</title>
        <authorList>
            <consortium name="The Broad Institute Genomics Platform"/>
            <consortium name="The Broad Institute Genome Sequencing Center for Infectious Disease"/>
            <person name="Wu L."/>
            <person name="Ma J."/>
        </authorList>
    </citation>
    <scope>NUCLEOTIDE SEQUENCE [LARGE SCALE GENOMIC DNA]</scope>
    <source>
        <strain evidence="3">JCM 17927</strain>
    </source>
</reference>
<protein>
    <submittedName>
        <fullName evidence="2">IS200/IS605 family transposase</fullName>
    </submittedName>
</protein>
<evidence type="ECO:0000313" key="2">
    <source>
        <dbReference type="EMBL" id="GAA4446835.1"/>
    </source>
</evidence>
<dbReference type="PANTHER" id="PTHR33360">
    <property type="entry name" value="TRANSPOSASE FOR INSERTION SEQUENCE ELEMENT IS200"/>
    <property type="match status" value="1"/>
</dbReference>
<dbReference type="PANTHER" id="PTHR33360:SF2">
    <property type="entry name" value="TRANSPOSASE FOR INSERTION SEQUENCE ELEMENT IS200"/>
    <property type="match status" value="1"/>
</dbReference>
<accession>A0ABP8MBX7</accession>
<comment type="caution">
    <text evidence="2">The sequence shown here is derived from an EMBL/GenBank/DDBJ whole genome shotgun (WGS) entry which is preliminary data.</text>
</comment>
<dbReference type="InterPro" id="IPR002686">
    <property type="entry name" value="Transposase_17"/>
</dbReference>
<dbReference type="Pfam" id="PF01797">
    <property type="entry name" value="Y1_Tnp"/>
    <property type="match status" value="1"/>
</dbReference>
<dbReference type="SUPFAM" id="SSF143422">
    <property type="entry name" value="Transposase IS200-like"/>
    <property type="match status" value="1"/>
</dbReference>
<feature type="domain" description="Transposase IS200-like" evidence="1">
    <location>
        <begin position="6"/>
        <end position="119"/>
    </location>
</feature>
<keyword evidence="3" id="KW-1185">Reference proteome</keyword>
<evidence type="ECO:0000259" key="1">
    <source>
        <dbReference type="SMART" id="SM01321"/>
    </source>
</evidence>
<evidence type="ECO:0000313" key="3">
    <source>
        <dbReference type="Proteomes" id="UP001501175"/>
    </source>
</evidence>
<dbReference type="EMBL" id="BAABHD010000003">
    <property type="protein sequence ID" value="GAA4446835.1"/>
    <property type="molecule type" value="Genomic_DNA"/>
</dbReference>
<organism evidence="2 3">
    <name type="scientific">Nibrella saemangeumensis</name>
    <dbReference type="NCBI Taxonomy" id="1084526"/>
    <lineage>
        <taxon>Bacteria</taxon>
        <taxon>Pseudomonadati</taxon>
        <taxon>Bacteroidota</taxon>
        <taxon>Cytophagia</taxon>
        <taxon>Cytophagales</taxon>
        <taxon>Spirosomataceae</taxon>
        <taxon>Nibrella</taxon>
    </lineage>
</organism>
<dbReference type="RefSeq" id="WP_345239796.1">
    <property type="nucleotide sequence ID" value="NZ_BAABHD010000003.1"/>
</dbReference>
<gene>
    <name evidence="2" type="primary">tnpA_1</name>
    <name evidence="2" type="ORF">GCM10023189_02360</name>
</gene>
<proteinExistence type="predicted"/>
<dbReference type="Proteomes" id="UP001501175">
    <property type="component" value="Unassembled WGS sequence"/>
</dbReference>